<protein>
    <submittedName>
        <fullName evidence="2">LemA family protein</fullName>
    </submittedName>
</protein>
<feature type="transmembrane region" description="Helical" evidence="1">
    <location>
        <begin position="6"/>
        <end position="25"/>
    </location>
</feature>
<comment type="caution">
    <text evidence="2">The sequence shown here is derived from an EMBL/GenBank/DDBJ whole genome shotgun (WGS) entry which is preliminary data.</text>
</comment>
<keyword evidence="1" id="KW-1133">Transmembrane helix</keyword>
<proteinExistence type="predicted"/>
<keyword evidence="1" id="KW-0812">Transmembrane</keyword>
<dbReference type="Gene3D" id="1.20.1440.20">
    <property type="entry name" value="LemA-like domain"/>
    <property type="match status" value="1"/>
</dbReference>
<evidence type="ECO:0000313" key="3">
    <source>
        <dbReference type="Proteomes" id="UP000651050"/>
    </source>
</evidence>
<keyword evidence="1" id="KW-0472">Membrane</keyword>
<sequence>MPSSWVMWVAAAVVLFWGVGAYNRLMRLRAEANQAFGALDAELAKQVTLVRECLPPQEGTQPAPLGSDDRFWSGLEGAASQFAASLAAARARPLEPERIAALASAQSVLATAWERAERDDAHDLAGSRLPENVSARRQQIVIQTHAATDQFDLAVARYNHGIAQFPAVLLALLFAFKPGRGVRAAHPSTVP</sequence>
<keyword evidence="3" id="KW-1185">Reference proteome</keyword>
<dbReference type="SUPFAM" id="SSF140478">
    <property type="entry name" value="LemA-like"/>
    <property type="match status" value="1"/>
</dbReference>
<dbReference type="InterPro" id="IPR023353">
    <property type="entry name" value="LemA-like_dom_sf"/>
</dbReference>
<dbReference type="EMBL" id="JADWYS010000001">
    <property type="protein sequence ID" value="MBG9389313.1"/>
    <property type="molecule type" value="Genomic_DNA"/>
</dbReference>
<organism evidence="2 3">
    <name type="scientific">Caenimonas aquaedulcis</name>
    <dbReference type="NCBI Taxonomy" id="2793270"/>
    <lineage>
        <taxon>Bacteria</taxon>
        <taxon>Pseudomonadati</taxon>
        <taxon>Pseudomonadota</taxon>
        <taxon>Betaproteobacteria</taxon>
        <taxon>Burkholderiales</taxon>
        <taxon>Comamonadaceae</taxon>
        <taxon>Caenimonas</taxon>
    </lineage>
</organism>
<reference evidence="2" key="1">
    <citation type="submission" date="2020-11" db="EMBL/GenBank/DDBJ databases">
        <title>Bacterial whole genome sequence for Caenimonas sp. DR4.4.</title>
        <authorList>
            <person name="Le V."/>
            <person name="Ko S.-R."/>
            <person name="Ahn C.-Y."/>
            <person name="Oh H.-M."/>
        </authorList>
    </citation>
    <scope>NUCLEOTIDE SEQUENCE</scope>
    <source>
        <strain evidence="2">DR4.4</strain>
    </source>
</reference>
<dbReference type="AlphaFoldDB" id="A0A931MHZ5"/>
<dbReference type="RefSeq" id="WP_196987118.1">
    <property type="nucleotide sequence ID" value="NZ_JADWYS010000001.1"/>
</dbReference>
<accession>A0A931MHZ5</accession>
<evidence type="ECO:0000313" key="2">
    <source>
        <dbReference type="EMBL" id="MBG9389313.1"/>
    </source>
</evidence>
<name>A0A931MHZ5_9BURK</name>
<gene>
    <name evidence="2" type="ORF">I5803_14875</name>
</gene>
<evidence type="ECO:0000256" key="1">
    <source>
        <dbReference type="SAM" id="Phobius"/>
    </source>
</evidence>
<dbReference type="Proteomes" id="UP000651050">
    <property type="component" value="Unassembled WGS sequence"/>
</dbReference>